<name>B2IHB6_BEII9</name>
<reference evidence="1 2" key="2">
    <citation type="journal article" date="2010" name="J. Bacteriol.">
        <title>Complete genome sequence of Beijerinckia indica subsp. indica.</title>
        <authorList>
            <person name="Tamas I."/>
            <person name="Dedysh S.N."/>
            <person name="Liesack W."/>
            <person name="Stott M.B."/>
            <person name="Alam M."/>
            <person name="Murrell J.C."/>
            <person name="Dunfield P.F."/>
        </authorList>
    </citation>
    <scope>NUCLEOTIDE SEQUENCE [LARGE SCALE GENOMIC DNA]</scope>
    <source>
        <strain evidence="2">ATCC 9039 / DSM 1715 / NCIMB 8712</strain>
    </source>
</reference>
<organism evidence="1 2">
    <name type="scientific">Beijerinckia indica subsp. indica (strain ATCC 9039 / DSM 1715 / NCIMB 8712)</name>
    <dbReference type="NCBI Taxonomy" id="395963"/>
    <lineage>
        <taxon>Bacteria</taxon>
        <taxon>Pseudomonadati</taxon>
        <taxon>Pseudomonadota</taxon>
        <taxon>Alphaproteobacteria</taxon>
        <taxon>Hyphomicrobiales</taxon>
        <taxon>Beijerinckiaceae</taxon>
        <taxon>Beijerinckia</taxon>
    </lineage>
</organism>
<proteinExistence type="predicted"/>
<dbReference type="OrthoDB" id="7950104at2"/>
<reference evidence="2" key="1">
    <citation type="submission" date="2008-03" db="EMBL/GenBank/DDBJ databases">
        <title>Complete sequence of chromosome of Beijerinckia indica subsp. indica ATCC 9039.</title>
        <authorList>
            <consortium name="US DOE Joint Genome Institute"/>
            <person name="Copeland A."/>
            <person name="Lucas S."/>
            <person name="Lapidus A."/>
            <person name="Glavina del Rio T."/>
            <person name="Dalin E."/>
            <person name="Tice H."/>
            <person name="Bruce D."/>
            <person name="Goodwin L."/>
            <person name="Pitluck S."/>
            <person name="LaButti K."/>
            <person name="Schmutz J."/>
            <person name="Larimer F."/>
            <person name="Land M."/>
            <person name="Hauser L."/>
            <person name="Kyrpides N."/>
            <person name="Mikhailova N."/>
            <person name="Dunfield P.F."/>
            <person name="Dedysh S.N."/>
            <person name="Liesack W."/>
            <person name="Saw J.H."/>
            <person name="Alam M."/>
            <person name="Chen Y."/>
            <person name="Murrell J.C."/>
            <person name="Richardson P."/>
        </authorList>
    </citation>
    <scope>NUCLEOTIDE SEQUENCE [LARGE SCALE GENOMIC DNA]</scope>
    <source>
        <strain evidence="2">ATCC 9039 / DSM 1715 / NCIMB 8712</strain>
    </source>
</reference>
<dbReference type="eggNOG" id="ENOG5032YFQ">
    <property type="taxonomic scope" value="Bacteria"/>
</dbReference>
<sequence length="146" mass="16886">MSNPTWGKGLLLEARPCAGPDLESSDPWDVTYRVTSGRENEDRRKARRRRTRLRCGKLLDVRNAFVIECRIYDRSTLGARLRLDKPIPDLDPISLYEDQTEQIHEARLIWQGQGELGIAFTSTGRLAPITHVQRAFLRGRYYAMRD</sequence>
<dbReference type="SUPFAM" id="SSF141371">
    <property type="entry name" value="PilZ domain-like"/>
    <property type="match status" value="1"/>
</dbReference>
<dbReference type="RefSeq" id="WP_012385254.1">
    <property type="nucleotide sequence ID" value="NC_010581.1"/>
</dbReference>
<evidence type="ECO:0000313" key="1">
    <source>
        <dbReference type="EMBL" id="ACB95901.1"/>
    </source>
</evidence>
<dbReference type="KEGG" id="bid:Bind_2285"/>
<dbReference type="Proteomes" id="UP000001695">
    <property type="component" value="Chromosome"/>
</dbReference>
<accession>B2IHB6</accession>
<gene>
    <name evidence="1" type="ordered locus">Bind_2285</name>
</gene>
<dbReference type="EMBL" id="CP001016">
    <property type="protein sequence ID" value="ACB95901.1"/>
    <property type="molecule type" value="Genomic_DNA"/>
</dbReference>
<evidence type="ECO:0000313" key="2">
    <source>
        <dbReference type="Proteomes" id="UP000001695"/>
    </source>
</evidence>
<protein>
    <submittedName>
        <fullName evidence="1">Type IV pilus assembly PilZ</fullName>
    </submittedName>
</protein>
<dbReference type="HOGENOM" id="CLU_1773765_0_0_5"/>
<dbReference type="AlphaFoldDB" id="B2IHB6"/>
<keyword evidence="2" id="KW-1185">Reference proteome</keyword>